<accession>A0ABV8TJ71</accession>
<evidence type="ECO:0000256" key="7">
    <source>
        <dbReference type="ARBA" id="ARBA00023251"/>
    </source>
</evidence>
<evidence type="ECO:0000313" key="10">
    <source>
        <dbReference type="EMBL" id="MFC4330666.1"/>
    </source>
</evidence>
<feature type="domain" description="Major facilitator superfamily (MFS) profile" evidence="9">
    <location>
        <begin position="1"/>
        <end position="488"/>
    </location>
</feature>
<dbReference type="InterPro" id="IPR011701">
    <property type="entry name" value="MFS"/>
</dbReference>
<comment type="subcellular location">
    <subcellularLocation>
        <location evidence="1">Cell membrane</location>
        <topology evidence="1">Multi-pass membrane protein</topology>
    </subcellularLocation>
</comment>
<dbReference type="Proteomes" id="UP001595824">
    <property type="component" value="Unassembled WGS sequence"/>
</dbReference>
<feature type="transmembrane region" description="Helical" evidence="8">
    <location>
        <begin position="64"/>
        <end position="82"/>
    </location>
</feature>
<feature type="transmembrane region" description="Helical" evidence="8">
    <location>
        <begin position="340"/>
        <end position="361"/>
    </location>
</feature>
<evidence type="ECO:0000256" key="2">
    <source>
        <dbReference type="ARBA" id="ARBA00022448"/>
    </source>
</evidence>
<dbReference type="Gene3D" id="1.20.1720.10">
    <property type="entry name" value="Multidrug resistance protein D"/>
    <property type="match status" value="1"/>
</dbReference>
<protein>
    <submittedName>
        <fullName evidence="10">MFS transporter</fullName>
    </submittedName>
</protein>
<dbReference type="RefSeq" id="WP_168723587.1">
    <property type="nucleotide sequence ID" value="NZ_JBHSDP010000024.1"/>
</dbReference>
<dbReference type="InterPro" id="IPR036259">
    <property type="entry name" value="MFS_trans_sf"/>
</dbReference>
<keyword evidence="7" id="KW-0046">Antibiotic resistance</keyword>
<keyword evidence="11" id="KW-1185">Reference proteome</keyword>
<dbReference type="EMBL" id="JBHSDP010000024">
    <property type="protein sequence ID" value="MFC4330666.1"/>
    <property type="molecule type" value="Genomic_DNA"/>
</dbReference>
<evidence type="ECO:0000256" key="6">
    <source>
        <dbReference type="ARBA" id="ARBA00023136"/>
    </source>
</evidence>
<organism evidence="10 11">
    <name type="scientific">Streptomyces andamanensis</name>
    <dbReference type="NCBI Taxonomy" id="1565035"/>
    <lineage>
        <taxon>Bacteria</taxon>
        <taxon>Bacillati</taxon>
        <taxon>Actinomycetota</taxon>
        <taxon>Actinomycetes</taxon>
        <taxon>Kitasatosporales</taxon>
        <taxon>Streptomycetaceae</taxon>
        <taxon>Streptomyces</taxon>
    </lineage>
</organism>
<feature type="transmembrane region" description="Helical" evidence="8">
    <location>
        <begin position="122"/>
        <end position="144"/>
    </location>
</feature>
<gene>
    <name evidence="10" type="ORF">ACFPC0_23340</name>
</gene>
<dbReference type="PANTHER" id="PTHR42718">
    <property type="entry name" value="MAJOR FACILITATOR SUPERFAMILY MULTIDRUG TRANSPORTER MFSC"/>
    <property type="match status" value="1"/>
</dbReference>
<dbReference type="SUPFAM" id="SSF103473">
    <property type="entry name" value="MFS general substrate transporter"/>
    <property type="match status" value="1"/>
</dbReference>
<evidence type="ECO:0000256" key="8">
    <source>
        <dbReference type="SAM" id="Phobius"/>
    </source>
</evidence>
<sequence>MLILPVLLVSMDITVLYFALPSISASLHPSGTQQLWMIDIYGFVLSGLLITMGGVGDRIGRRRLLVLGSIVFGGASALAAFADSPAVLIAARALQGVGGATLMPSTLGLIRNMFHDARQRRNAIAVWTVGMGMGSAIGPVLSGLLLTKFWWGSIFLVNLPFIAVLLLALPLLVPEYRDRATRLDLPSALLSMGAVLPTVWALKKFAADGFSVKPAVSVAIGVVLGVAFVLRQRSHAHPMIDLTLFRRRGFGPSMSCNVVAYFTMVGFGIFTTQYLMEVLRMSPLEAALWTLASPVAIMFFAPIAVKTAAVVRPAYVIVAGFLIAATGCFLVTRLGTDRNIPLIISGTVCMGVGVVISNTIVTDQIMGYTSEAQSGRVSAMLQTCQELGGALGVAVLGSIGASVFGSTMDRTVPAGLPDGALEASRQTLGGAHNYSMTLKEPQAGHLFHTAQEAFVKSLTPAGYTAIGVLALMSVFVLISLRHVVPEAPAAPAAEEAAAEREHSTAAA</sequence>
<feature type="transmembrane region" description="Helical" evidence="8">
    <location>
        <begin position="185"/>
        <end position="202"/>
    </location>
</feature>
<evidence type="ECO:0000313" key="11">
    <source>
        <dbReference type="Proteomes" id="UP001595824"/>
    </source>
</evidence>
<reference evidence="11" key="1">
    <citation type="journal article" date="2019" name="Int. J. Syst. Evol. Microbiol.">
        <title>The Global Catalogue of Microorganisms (GCM) 10K type strain sequencing project: providing services to taxonomists for standard genome sequencing and annotation.</title>
        <authorList>
            <consortium name="The Broad Institute Genomics Platform"/>
            <consortium name="The Broad Institute Genome Sequencing Center for Infectious Disease"/>
            <person name="Wu L."/>
            <person name="Ma J."/>
        </authorList>
    </citation>
    <scope>NUCLEOTIDE SEQUENCE [LARGE SCALE GENOMIC DNA]</scope>
    <source>
        <strain evidence="11">PCU 347</strain>
    </source>
</reference>
<evidence type="ECO:0000256" key="3">
    <source>
        <dbReference type="ARBA" id="ARBA00022475"/>
    </source>
</evidence>
<keyword evidence="6 8" id="KW-0472">Membrane</keyword>
<comment type="caution">
    <text evidence="10">The sequence shown here is derived from an EMBL/GenBank/DDBJ whole genome shotgun (WGS) entry which is preliminary data.</text>
</comment>
<feature type="transmembrane region" description="Helical" evidence="8">
    <location>
        <begin position="314"/>
        <end position="334"/>
    </location>
</feature>
<dbReference type="InterPro" id="IPR020846">
    <property type="entry name" value="MFS_dom"/>
</dbReference>
<feature type="transmembrane region" description="Helical" evidence="8">
    <location>
        <begin position="250"/>
        <end position="274"/>
    </location>
</feature>
<keyword evidence="5 8" id="KW-1133">Transmembrane helix</keyword>
<dbReference type="PANTHER" id="PTHR42718:SF47">
    <property type="entry name" value="METHYL VIOLOGEN RESISTANCE PROTEIN SMVA"/>
    <property type="match status" value="1"/>
</dbReference>
<evidence type="ECO:0000256" key="5">
    <source>
        <dbReference type="ARBA" id="ARBA00022989"/>
    </source>
</evidence>
<dbReference type="PROSITE" id="PS50850">
    <property type="entry name" value="MFS"/>
    <property type="match status" value="1"/>
</dbReference>
<evidence type="ECO:0000256" key="1">
    <source>
        <dbReference type="ARBA" id="ARBA00004651"/>
    </source>
</evidence>
<proteinExistence type="predicted"/>
<evidence type="ECO:0000256" key="4">
    <source>
        <dbReference type="ARBA" id="ARBA00022692"/>
    </source>
</evidence>
<feature type="transmembrane region" description="Helical" evidence="8">
    <location>
        <begin position="214"/>
        <end position="230"/>
    </location>
</feature>
<feature type="transmembrane region" description="Helical" evidence="8">
    <location>
        <begin position="461"/>
        <end position="480"/>
    </location>
</feature>
<feature type="transmembrane region" description="Helical" evidence="8">
    <location>
        <begin position="286"/>
        <end position="305"/>
    </location>
</feature>
<feature type="transmembrane region" description="Helical" evidence="8">
    <location>
        <begin position="150"/>
        <end position="173"/>
    </location>
</feature>
<name>A0ABV8TJ71_9ACTN</name>
<feature type="transmembrane region" description="Helical" evidence="8">
    <location>
        <begin position="88"/>
        <end position="110"/>
    </location>
</feature>
<keyword evidence="4 8" id="KW-0812">Transmembrane</keyword>
<keyword evidence="2" id="KW-0813">Transport</keyword>
<dbReference type="Pfam" id="PF07690">
    <property type="entry name" value="MFS_1"/>
    <property type="match status" value="1"/>
</dbReference>
<feature type="transmembrane region" description="Helical" evidence="8">
    <location>
        <begin position="34"/>
        <end position="52"/>
    </location>
</feature>
<dbReference type="Gene3D" id="1.20.1250.20">
    <property type="entry name" value="MFS general substrate transporter like domains"/>
    <property type="match status" value="1"/>
</dbReference>
<dbReference type="CDD" id="cd17321">
    <property type="entry name" value="MFS_MMR_MDR_like"/>
    <property type="match status" value="1"/>
</dbReference>
<evidence type="ECO:0000259" key="9">
    <source>
        <dbReference type="PROSITE" id="PS50850"/>
    </source>
</evidence>
<keyword evidence="3" id="KW-1003">Cell membrane</keyword>